<dbReference type="SUPFAM" id="SSF50998">
    <property type="entry name" value="Quinoprotein alcohol dehydrogenase-like"/>
    <property type="match status" value="1"/>
</dbReference>
<protein>
    <submittedName>
        <fullName evidence="1">Uncharacterized protein</fullName>
    </submittedName>
</protein>
<dbReference type="Gene3D" id="2.130.10.10">
    <property type="entry name" value="YVTN repeat-like/Quinoprotein amine dehydrogenase"/>
    <property type="match status" value="1"/>
</dbReference>
<comment type="caution">
    <text evidence="1">The sequence shown here is derived from an EMBL/GenBank/DDBJ whole genome shotgun (WGS) entry which is preliminary data.</text>
</comment>
<accession>A0ABT8DPC9</accession>
<dbReference type="InterPro" id="IPR015943">
    <property type="entry name" value="WD40/YVTN_repeat-like_dom_sf"/>
</dbReference>
<reference evidence="1 2" key="1">
    <citation type="submission" date="2023-06" db="EMBL/GenBank/DDBJ databases">
        <title>Pelomonas sp. PFR6 16S ribosomal RNA gene Genome sequencing and assembly.</title>
        <authorList>
            <person name="Woo H."/>
        </authorList>
    </citation>
    <scope>NUCLEOTIDE SEQUENCE [LARGE SCALE GENOMIC DNA]</scope>
    <source>
        <strain evidence="1 2">PFR6</strain>
    </source>
</reference>
<proteinExistence type="predicted"/>
<gene>
    <name evidence="1" type="ORF">QWJ38_06960</name>
</gene>
<dbReference type="RefSeq" id="WP_290358335.1">
    <property type="nucleotide sequence ID" value="NZ_JAUHHC010000002.1"/>
</dbReference>
<dbReference type="Proteomes" id="UP001228044">
    <property type="component" value="Unassembled WGS sequence"/>
</dbReference>
<dbReference type="InterPro" id="IPR011047">
    <property type="entry name" value="Quinoprotein_ADH-like_sf"/>
</dbReference>
<organism evidence="1 2">
    <name type="scientific">Roseateles violae</name>
    <dbReference type="NCBI Taxonomy" id="3058042"/>
    <lineage>
        <taxon>Bacteria</taxon>
        <taxon>Pseudomonadati</taxon>
        <taxon>Pseudomonadota</taxon>
        <taxon>Betaproteobacteria</taxon>
        <taxon>Burkholderiales</taxon>
        <taxon>Sphaerotilaceae</taxon>
        <taxon>Roseateles</taxon>
    </lineage>
</organism>
<sequence>MAYRKATALYFTTVCAYPGDMAALGGHLQSEDSDPIGTRFMLINQGAWGFLFDIREVIYAMVLRTPTGEKRRLCILGRDGLYREYPSGGSPIDIPIKPTEAGYLEDLAVVGDEVYACGAQGQVYRLNGGTWKAIDRGLRIPFDGDDVKRLLLSISGFSTNDVYTCGFEGEIWHWDGKKWRELDSPTNFPLNCVLCASDGRTYFCGANGTLLALEADGTWTDLARGKLGKISMWDMAQFKGLIHVAAGSSVLAINGAAVQKLPTPSEGKLDAMALAASDDKLWCVGGDDVFSFDGKAWTRHVCPEN</sequence>
<keyword evidence="2" id="KW-1185">Reference proteome</keyword>
<dbReference type="EMBL" id="JAUHHC010000002">
    <property type="protein sequence ID" value="MDN3920017.1"/>
    <property type="molecule type" value="Genomic_DNA"/>
</dbReference>
<evidence type="ECO:0000313" key="1">
    <source>
        <dbReference type="EMBL" id="MDN3920017.1"/>
    </source>
</evidence>
<evidence type="ECO:0000313" key="2">
    <source>
        <dbReference type="Proteomes" id="UP001228044"/>
    </source>
</evidence>
<name>A0ABT8DPC9_9BURK</name>